<evidence type="ECO:0000256" key="2">
    <source>
        <dbReference type="ARBA" id="ARBA00022525"/>
    </source>
</evidence>
<organism evidence="5 6">
    <name type="scientific">Apatococcus fuscideae</name>
    <dbReference type="NCBI Taxonomy" id="2026836"/>
    <lineage>
        <taxon>Eukaryota</taxon>
        <taxon>Viridiplantae</taxon>
        <taxon>Chlorophyta</taxon>
        <taxon>core chlorophytes</taxon>
        <taxon>Trebouxiophyceae</taxon>
        <taxon>Chlorellales</taxon>
        <taxon>Chlorellaceae</taxon>
        <taxon>Apatococcus</taxon>
    </lineage>
</organism>
<sequence length="331" mass="36474">MRTRDIIENLQPIFQQLHAEADQRKELKVAPGTMPDTIQLHIAFALDCTGSMQPWIAAARQQIRSITEAIVPKVKETVPEVQLALKFGLVAYRDYEDVLPGAASHIHSFGDLTDNPEDLKNWLESEKCKPYGGGDLPEDVLGGLSQAIDLLTTQGEAVVKFIVLIGDGPAHGPDCNNGLADRYPNGCPGQQTFTVQEVMQRMQKEHIDLLMTRIKPAATDMMQEAFRSQYDMEEFQVKMSFADMFDHTQPPRSSCHLVFCLDASSSMEGEKWAQAMANAAGGTFKPASTGDDLMRIFEAAAQGCNAVDGLVKRFGETISNLISTKVVLDHM</sequence>
<dbReference type="PANTHER" id="PTHR47763:SF4">
    <property type="entry name" value="ALPHA-PROTEIN KINASE VWKA"/>
    <property type="match status" value="1"/>
</dbReference>
<dbReference type="AlphaFoldDB" id="A0AAW1SQ68"/>
<dbReference type="PROSITE" id="PS50234">
    <property type="entry name" value="VWFA"/>
    <property type="match status" value="1"/>
</dbReference>
<protein>
    <recommendedName>
        <fullName evidence="4">VWFA domain-containing protein</fullName>
    </recommendedName>
</protein>
<accession>A0AAW1SQ68</accession>
<dbReference type="SUPFAM" id="SSF53300">
    <property type="entry name" value="vWA-like"/>
    <property type="match status" value="1"/>
</dbReference>
<evidence type="ECO:0000259" key="4">
    <source>
        <dbReference type="PROSITE" id="PS50234"/>
    </source>
</evidence>
<comment type="subcellular location">
    <subcellularLocation>
        <location evidence="1">Secreted</location>
    </subcellularLocation>
</comment>
<dbReference type="Pfam" id="PF25106">
    <property type="entry name" value="VWA_4"/>
    <property type="match status" value="1"/>
</dbReference>
<evidence type="ECO:0000256" key="3">
    <source>
        <dbReference type="ARBA" id="ARBA00022729"/>
    </source>
</evidence>
<dbReference type="EMBL" id="JALJOV010001242">
    <property type="protein sequence ID" value="KAK9851373.1"/>
    <property type="molecule type" value="Genomic_DNA"/>
</dbReference>
<reference evidence="5 6" key="1">
    <citation type="journal article" date="2024" name="Nat. Commun.">
        <title>Phylogenomics reveals the evolutionary origins of lichenization in chlorophyte algae.</title>
        <authorList>
            <person name="Puginier C."/>
            <person name="Libourel C."/>
            <person name="Otte J."/>
            <person name="Skaloud P."/>
            <person name="Haon M."/>
            <person name="Grisel S."/>
            <person name="Petersen M."/>
            <person name="Berrin J.G."/>
            <person name="Delaux P.M."/>
            <person name="Dal Grande F."/>
            <person name="Keller J."/>
        </authorList>
    </citation>
    <scope>NUCLEOTIDE SEQUENCE [LARGE SCALE GENOMIC DNA]</scope>
    <source>
        <strain evidence="5 6">SAG 2523</strain>
    </source>
</reference>
<feature type="domain" description="VWFA" evidence="4">
    <location>
        <begin position="41"/>
        <end position="224"/>
    </location>
</feature>
<keyword evidence="6" id="KW-1185">Reference proteome</keyword>
<evidence type="ECO:0000313" key="6">
    <source>
        <dbReference type="Proteomes" id="UP001485043"/>
    </source>
</evidence>
<dbReference type="Proteomes" id="UP001485043">
    <property type="component" value="Unassembled WGS sequence"/>
</dbReference>
<dbReference type="CDD" id="cd00198">
    <property type="entry name" value="vWFA"/>
    <property type="match status" value="1"/>
</dbReference>
<keyword evidence="2" id="KW-0964">Secreted</keyword>
<name>A0AAW1SQ68_9CHLO</name>
<dbReference type="InterPro" id="IPR036465">
    <property type="entry name" value="vWFA_dom_sf"/>
</dbReference>
<dbReference type="InterPro" id="IPR002035">
    <property type="entry name" value="VWF_A"/>
</dbReference>
<evidence type="ECO:0000256" key="1">
    <source>
        <dbReference type="ARBA" id="ARBA00004613"/>
    </source>
</evidence>
<gene>
    <name evidence="5" type="ORF">WJX84_010889</name>
</gene>
<evidence type="ECO:0000313" key="5">
    <source>
        <dbReference type="EMBL" id="KAK9851373.1"/>
    </source>
</evidence>
<dbReference type="InterPro" id="IPR056861">
    <property type="entry name" value="HMCN1-like_VWA"/>
</dbReference>
<proteinExistence type="predicted"/>
<dbReference type="InterPro" id="IPR052969">
    <property type="entry name" value="Thr-specific_kinase-like"/>
</dbReference>
<comment type="caution">
    <text evidence="5">The sequence shown here is derived from an EMBL/GenBank/DDBJ whole genome shotgun (WGS) entry which is preliminary data.</text>
</comment>
<dbReference type="PANTHER" id="PTHR47763">
    <property type="entry name" value="ALPHA-PROTEIN KINASE VWKA"/>
    <property type="match status" value="1"/>
</dbReference>
<keyword evidence="3" id="KW-0732">Signal</keyword>
<dbReference type="Gene3D" id="3.40.50.410">
    <property type="entry name" value="von Willebrand factor, type A domain"/>
    <property type="match status" value="1"/>
</dbReference>